<reference evidence="1 2" key="1">
    <citation type="submission" date="2018-04" db="EMBL/GenBank/DDBJ databases">
        <title>Chitinophaga fuyangensis sp. nov., isolated from soil in a chemical factory.</title>
        <authorList>
            <person name="Chen K."/>
        </authorList>
    </citation>
    <scope>NUCLEOTIDE SEQUENCE [LARGE SCALE GENOMIC DNA]</scope>
    <source>
        <strain evidence="1 2">LY-1</strain>
    </source>
</reference>
<comment type="caution">
    <text evidence="1">The sequence shown here is derived from an EMBL/GenBank/DDBJ whole genome shotgun (WGS) entry which is preliminary data.</text>
</comment>
<evidence type="ECO:0000313" key="1">
    <source>
        <dbReference type="EMBL" id="PUZ28609.1"/>
    </source>
</evidence>
<dbReference type="EMBL" id="QCYK01000001">
    <property type="protein sequence ID" value="PUZ28609.1"/>
    <property type="molecule type" value="Genomic_DNA"/>
</dbReference>
<dbReference type="Proteomes" id="UP000244450">
    <property type="component" value="Unassembled WGS sequence"/>
</dbReference>
<protein>
    <submittedName>
        <fullName evidence="1">Uncharacterized protein</fullName>
    </submittedName>
</protein>
<proteinExistence type="predicted"/>
<evidence type="ECO:0000313" key="2">
    <source>
        <dbReference type="Proteomes" id="UP000244450"/>
    </source>
</evidence>
<gene>
    <name evidence="1" type="ORF">DCC81_03755</name>
</gene>
<accession>A0A2T7BLT5</accession>
<organism evidence="1 2">
    <name type="scientific">Chitinophaga parva</name>
    <dbReference type="NCBI Taxonomy" id="2169414"/>
    <lineage>
        <taxon>Bacteria</taxon>
        <taxon>Pseudomonadati</taxon>
        <taxon>Bacteroidota</taxon>
        <taxon>Chitinophagia</taxon>
        <taxon>Chitinophagales</taxon>
        <taxon>Chitinophagaceae</taxon>
        <taxon>Chitinophaga</taxon>
    </lineage>
</organism>
<name>A0A2T7BLT5_9BACT</name>
<dbReference type="AlphaFoldDB" id="A0A2T7BLT5"/>
<keyword evidence="2" id="KW-1185">Reference proteome</keyword>
<sequence length="80" mass="9227">MKQDVSESLNTDLLGDYSMIRQADSLGRAYYQKIKPSPILDLQQKKLVIDQALEFYTSKSLDSIARVQFSTFQKNMKNAY</sequence>